<dbReference type="EMBL" id="QTSX02005820">
    <property type="protein sequence ID" value="KAJ9057169.1"/>
    <property type="molecule type" value="Genomic_DNA"/>
</dbReference>
<evidence type="ECO:0000313" key="1">
    <source>
        <dbReference type="EMBL" id="KAJ9057169.1"/>
    </source>
</evidence>
<gene>
    <name evidence="1" type="ORF">DSO57_1025217</name>
</gene>
<reference evidence="1" key="1">
    <citation type="submission" date="2022-04" db="EMBL/GenBank/DDBJ databases">
        <title>Genome of the entomopathogenic fungus Entomophthora muscae.</title>
        <authorList>
            <person name="Elya C."/>
            <person name="Lovett B.R."/>
            <person name="Lee E."/>
            <person name="Macias A.M."/>
            <person name="Hajek A.E."/>
            <person name="De Bivort B.L."/>
            <person name="Kasson M.T."/>
            <person name="De Fine Licht H.H."/>
            <person name="Stajich J.E."/>
        </authorList>
    </citation>
    <scope>NUCLEOTIDE SEQUENCE</scope>
    <source>
        <strain evidence="1">Berkeley</strain>
    </source>
</reference>
<sequence length="67" mass="7799">MDQYKAAVENKYDVQTKAETECNPFGKKMEKKKPVNNLQKDVAQYVKAFLAAATPPERWRPMILLQR</sequence>
<keyword evidence="2" id="KW-1185">Reference proteome</keyword>
<comment type="caution">
    <text evidence="1">The sequence shown here is derived from an EMBL/GenBank/DDBJ whole genome shotgun (WGS) entry which is preliminary data.</text>
</comment>
<dbReference type="Proteomes" id="UP001165960">
    <property type="component" value="Unassembled WGS sequence"/>
</dbReference>
<evidence type="ECO:0000313" key="2">
    <source>
        <dbReference type="Proteomes" id="UP001165960"/>
    </source>
</evidence>
<name>A0ACC2S4C7_9FUNG</name>
<protein>
    <submittedName>
        <fullName evidence="1">Uncharacterized protein</fullName>
    </submittedName>
</protein>
<proteinExistence type="predicted"/>
<organism evidence="1 2">
    <name type="scientific">Entomophthora muscae</name>
    <dbReference type="NCBI Taxonomy" id="34485"/>
    <lineage>
        <taxon>Eukaryota</taxon>
        <taxon>Fungi</taxon>
        <taxon>Fungi incertae sedis</taxon>
        <taxon>Zoopagomycota</taxon>
        <taxon>Entomophthoromycotina</taxon>
        <taxon>Entomophthoromycetes</taxon>
        <taxon>Entomophthorales</taxon>
        <taxon>Entomophthoraceae</taxon>
        <taxon>Entomophthora</taxon>
    </lineage>
</organism>
<accession>A0ACC2S4C7</accession>